<evidence type="ECO:0000256" key="1">
    <source>
        <dbReference type="SAM" id="MobiDB-lite"/>
    </source>
</evidence>
<feature type="compositionally biased region" description="Acidic residues" evidence="1">
    <location>
        <begin position="88"/>
        <end position="103"/>
    </location>
</feature>
<proteinExistence type="predicted"/>
<comment type="caution">
    <text evidence="2">The sequence shown here is derived from an EMBL/GenBank/DDBJ whole genome shotgun (WGS) entry which is preliminary data.</text>
</comment>
<dbReference type="EMBL" id="JAYRBN010000056">
    <property type="protein sequence ID" value="KAL2742860.1"/>
    <property type="molecule type" value="Genomic_DNA"/>
</dbReference>
<sequence length="103" mass="11897">MLLVNERTVVTALPPPTPLLLHHQYYHHYHRHCRASSSLGTRHAISGPKLHGLRIELAHCLLFTTKVLIVSRRVERHYKNAISGQTAVEEEKEEEEEEEDDLN</sequence>
<evidence type="ECO:0000313" key="2">
    <source>
        <dbReference type="EMBL" id="KAL2742860.1"/>
    </source>
</evidence>
<feature type="region of interest" description="Disordered" evidence="1">
    <location>
        <begin position="81"/>
        <end position="103"/>
    </location>
</feature>
<accession>A0ABD2CCS8</accession>
<name>A0ABD2CCS8_VESMC</name>
<evidence type="ECO:0000313" key="3">
    <source>
        <dbReference type="Proteomes" id="UP001607303"/>
    </source>
</evidence>
<dbReference type="AlphaFoldDB" id="A0ABD2CCS8"/>
<feature type="non-terminal residue" evidence="2">
    <location>
        <position position="103"/>
    </location>
</feature>
<keyword evidence="3" id="KW-1185">Reference proteome</keyword>
<dbReference type="Proteomes" id="UP001607303">
    <property type="component" value="Unassembled WGS sequence"/>
</dbReference>
<protein>
    <submittedName>
        <fullName evidence="2">Uncharacterized protein</fullName>
    </submittedName>
</protein>
<gene>
    <name evidence="2" type="ORF">V1477_008349</name>
</gene>
<organism evidence="2 3">
    <name type="scientific">Vespula maculifrons</name>
    <name type="common">Eastern yellow jacket</name>
    <name type="synonym">Wasp</name>
    <dbReference type="NCBI Taxonomy" id="7453"/>
    <lineage>
        <taxon>Eukaryota</taxon>
        <taxon>Metazoa</taxon>
        <taxon>Ecdysozoa</taxon>
        <taxon>Arthropoda</taxon>
        <taxon>Hexapoda</taxon>
        <taxon>Insecta</taxon>
        <taxon>Pterygota</taxon>
        <taxon>Neoptera</taxon>
        <taxon>Endopterygota</taxon>
        <taxon>Hymenoptera</taxon>
        <taxon>Apocrita</taxon>
        <taxon>Aculeata</taxon>
        <taxon>Vespoidea</taxon>
        <taxon>Vespidae</taxon>
        <taxon>Vespinae</taxon>
        <taxon>Vespula</taxon>
    </lineage>
</organism>
<reference evidence="2 3" key="1">
    <citation type="journal article" date="2024" name="Ann. Entomol. Soc. Am.">
        <title>Genomic analyses of the southern and eastern yellowjacket wasps (Hymenoptera: Vespidae) reveal evolutionary signatures of social life.</title>
        <authorList>
            <person name="Catto M.A."/>
            <person name="Caine P.B."/>
            <person name="Orr S.E."/>
            <person name="Hunt B.G."/>
            <person name="Goodisman M.A.D."/>
        </authorList>
    </citation>
    <scope>NUCLEOTIDE SEQUENCE [LARGE SCALE GENOMIC DNA]</scope>
    <source>
        <strain evidence="2">232</strain>
        <tissue evidence="2">Head and thorax</tissue>
    </source>
</reference>